<organism evidence="1 2">
    <name type="scientific">Vespula germanica</name>
    <name type="common">German yellow jacket</name>
    <name type="synonym">Paravespula germanica</name>
    <dbReference type="NCBI Taxonomy" id="30212"/>
    <lineage>
        <taxon>Eukaryota</taxon>
        <taxon>Metazoa</taxon>
        <taxon>Ecdysozoa</taxon>
        <taxon>Arthropoda</taxon>
        <taxon>Hexapoda</taxon>
        <taxon>Insecta</taxon>
        <taxon>Pterygota</taxon>
        <taxon>Neoptera</taxon>
        <taxon>Endopterygota</taxon>
        <taxon>Hymenoptera</taxon>
        <taxon>Apocrita</taxon>
        <taxon>Aculeata</taxon>
        <taxon>Vespoidea</taxon>
        <taxon>Vespidae</taxon>
        <taxon>Vespinae</taxon>
        <taxon>Vespula</taxon>
    </lineage>
</organism>
<comment type="caution">
    <text evidence="1">The sequence shown here is derived from an EMBL/GenBank/DDBJ whole genome shotgun (WGS) entry which is preliminary data.</text>
</comment>
<dbReference type="EMBL" id="JACSDZ010000010">
    <property type="protein sequence ID" value="KAF7393836.1"/>
    <property type="molecule type" value="Genomic_DNA"/>
</dbReference>
<gene>
    <name evidence="1" type="ORF">HZH68_010655</name>
</gene>
<protein>
    <submittedName>
        <fullName evidence="1">Uncharacterized protein</fullName>
    </submittedName>
</protein>
<evidence type="ECO:0000313" key="2">
    <source>
        <dbReference type="Proteomes" id="UP000617340"/>
    </source>
</evidence>
<dbReference type="AlphaFoldDB" id="A0A834JUF2"/>
<dbReference type="Proteomes" id="UP000617340">
    <property type="component" value="Unassembled WGS sequence"/>
</dbReference>
<evidence type="ECO:0000313" key="1">
    <source>
        <dbReference type="EMBL" id="KAF7393836.1"/>
    </source>
</evidence>
<name>A0A834JUF2_VESGE</name>
<sequence length="91" mass="9429">MHEGPFHLGDSNGYGDGDGSGGSGMLVCPNTAWTSVLSYRVPSGQGQGSLACTCSILFRALPASAHCVYLIDSASDYSPKSLGEYLIKCPP</sequence>
<reference evidence="1" key="1">
    <citation type="journal article" date="2020" name="G3 (Bethesda)">
        <title>High-Quality Assemblies for Three Invasive Social Wasps from the &lt;i&gt;Vespula&lt;/i&gt; Genus.</title>
        <authorList>
            <person name="Harrop T.W.R."/>
            <person name="Guhlin J."/>
            <person name="McLaughlin G.M."/>
            <person name="Permina E."/>
            <person name="Stockwell P."/>
            <person name="Gilligan J."/>
            <person name="Le Lec M.F."/>
            <person name="Gruber M.A.M."/>
            <person name="Quinn O."/>
            <person name="Lovegrove M."/>
            <person name="Duncan E.J."/>
            <person name="Remnant E.J."/>
            <person name="Van Eeckhoven J."/>
            <person name="Graham B."/>
            <person name="Knapp R.A."/>
            <person name="Langford K.W."/>
            <person name="Kronenberg Z."/>
            <person name="Press M.O."/>
            <person name="Eacker S.M."/>
            <person name="Wilson-Rankin E.E."/>
            <person name="Purcell J."/>
            <person name="Lester P.J."/>
            <person name="Dearden P.K."/>
        </authorList>
    </citation>
    <scope>NUCLEOTIDE SEQUENCE</scope>
    <source>
        <strain evidence="1">Linc-1</strain>
    </source>
</reference>
<keyword evidence="2" id="KW-1185">Reference proteome</keyword>
<accession>A0A834JUF2</accession>
<proteinExistence type="predicted"/>